<dbReference type="AlphaFoldDB" id="A0A1I6K4J3"/>
<reference evidence="2 3" key="1">
    <citation type="submission" date="2016-10" db="EMBL/GenBank/DDBJ databases">
        <authorList>
            <person name="de Groot N.N."/>
        </authorList>
    </citation>
    <scope>NUCLEOTIDE SEQUENCE [LARGE SCALE GENOMIC DNA]</scope>
    <source>
        <strain evidence="2 3">S5-249</strain>
    </source>
</reference>
<dbReference type="Pfam" id="PF13480">
    <property type="entry name" value="Acetyltransf_6"/>
    <property type="match status" value="1"/>
</dbReference>
<dbReference type="Proteomes" id="UP000198824">
    <property type="component" value="Unassembled WGS sequence"/>
</dbReference>
<protein>
    <submittedName>
        <fullName evidence="2">Acetyltransferase (GNAT) domain-containing protein</fullName>
    </submittedName>
</protein>
<dbReference type="SUPFAM" id="SSF55729">
    <property type="entry name" value="Acyl-CoA N-acyltransferases (Nat)"/>
    <property type="match status" value="1"/>
</dbReference>
<dbReference type="GO" id="GO:0016740">
    <property type="term" value="F:transferase activity"/>
    <property type="evidence" value="ECO:0007669"/>
    <property type="project" value="UniProtKB-KW"/>
</dbReference>
<feature type="domain" description="BioF2-like acetyltransferase" evidence="1">
    <location>
        <begin position="177"/>
        <end position="315"/>
    </location>
</feature>
<dbReference type="STRING" id="1166337.SAMN05192580_1324"/>
<keyword evidence="2" id="KW-0808">Transferase</keyword>
<dbReference type="InterPro" id="IPR016181">
    <property type="entry name" value="Acyl_CoA_acyltransferase"/>
</dbReference>
<proteinExistence type="predicted"/>
<accession>A0A1I6K4J3</accession>
<dbReference type="RefSeq" id="WP_242653342.1">
    <property type="nucleotide sequence ID" value="NZ_FOZG01000001.1"/>
</dbReference>
<sequence length="354" mass="38568">MEMSPILTAPGRGPEVTVVEGGSAAIDAVAGIAAPSRRFLTRSWFAAAAGNRPMRTIAFWRDGVATIALPLVRLRPGLSAVPGAYWPFRSFPVAEGQRRADMRVLLQSPIARRALGPAWRLGPVYADDPAYRALMAAAPEAGWTAIVRRIATSYRLDLPAPGGGFPRTSTLKKNRFHEKHLASHGEPDWAFHCGRDWSPALFDALAEIEARSWHSDSLDAKFLNSSHRALWEALAADPAQAARMNVALLRIDGRPTAYSFDIDSGSVRYAIANSYDPAVAKHSPGKCLYYRNIVDGQSRGIRMIDWGAGDSGYKSTIGAKAGPEIVDVLLLRGRLGRIAARLGGWMWEQSGQRR</sequence>
<organism evidence="2 3">
    <name type="scientific">Sphingomonas jatrophae</name>
    <dbReference type="NCBI Taxonomy" id="1166337"/>
    <lineage>
        <taxon>Bacteria</taxon>
        <taxon>Pseudomonadati</taxon>
        <taxon>Pseudomonadota</taxon>
        <taxon>Alphaproteobacteria</taxon>
        <taxon>Sphingomonadales</taxon>
        <taxon>Sphingomonadaceae</taxon>
        <taxon>Sphingomonas</taxon>
    </lineage>
</organism>
<evidence type="ECO:0000313" key="3">
    <source>
        <dbReference type="Proteomes" id="UP000198824"/>
    </source>
</evidence>
<gene>
    <name evidence="2" type="ORF">SAMN05192580_1324</name>
</gene>
<evidence type="ECO:0000259" key="1">
    <source>
        <dbReference type="Pfam" id="PF13480"/>
    </source>
</evidence>
<dbReference type="EMBL" id="FOZG01000001">
    <property type="protein sequence ID" value="SFR86183.1"/>
    <property type="molecule type" value="Genomic_DNA"/>
</dbReference>
<name>A0A1I6K4J3_9SPHN</name>
<dbReference type="InterPro" id="IPR038740">
    <property type="entry name" value="BioF2-like_GNAT_dom"/>
</dbReference>
<evidence type="ECO:0000313" key="2">
    <source>
        <dbReference type="EMBL" id="SFR86183.1"/>
    </source>
</evidence>
<keyword evidence="3" id="KW-1185">Reference proteome</keyword>